<dbReference type="EMBL" id="CAJNJQ010001299">
    <property type="protein sequence ID" value="CAE7131483.1"/>
    <property type="molecule type" value="Genomic_DNA"/>
</dbReference>
<protein>
    <recommendedName>
        <fullName evidence="4">F-box domain-containing protein</fullName>
    </recommendedName>
</protein>
<evidence type="ECO:0000313" key="2">
    <source>
        <dbReference type="EMBL" id="CAE7131483.1"/>
    </source>
</evidence>
<evidence type="ECO:0000256" key="1">
    <source>
        <dbReference type="SAM" id="SignalP"/>
    </source>
</evidence>
<evidence type="ECO:0000313" key="3">
    <source>
        <dbReference type="Proteomes" id="UP000663827"/>
    </source>
</evidence>
<proteinExistence type="predicted"/>
<sequence>MGYIFSMICFSLFIILRPRFFHLLSMSSQVHAERTALRVFGIPELAHLICGTIPRYDNVSLMQTCRQLFHNILPFVWERVDQADTLVSLIPGGGVVTYNLNPDLLPYMVMQLPSRLDLTRFNIYAPYVKRFSPSTPYVDEYAGWESFLSCVRSIDLLPNLETIYLPVRDHNEYSYGDVKAIDTDCVNWVTAFLSSSLRTLQLGYWKQGPYWNNRGAPWMDFSLFDSLMAVVFQKCSGLRSLSILPASVRHDEGYARSSQLLFSRGNPQAYLNFLQLNNLSSLRVSSAILNLDALVTLSVLPSLETLCIHGSDLDRYISCDGLELPIEAFPALKHLELTAQTWANIGNLCSAKPIVLGLHSLTIEYPSYQSEGQYHSLHDIIPLLAVNNSSIATLVLHGFRTTLVPPSVLQSWRQLPLIDLHLEWSFDTDQAFSIISSIISCLPLLEVLKLSMAEYVFDLRELRTIVEHLPRLRHLRAPLEEGSVTEFVEGDFTPCRSQSNESLYLESNFYLPTPQQENAERLA</sequence>
<feature type="chain" id="PRO_5034603771" description="F-box domain-containing protein" evidence="1">
    <location>
        <begin position="33"/>
        <end position="523"/>
    </location>
</feature>
<organism evidence="2 3">
    <name type="scientific">Rhizoctonia solani</name>
    <dbReference type="NCBI Taxonomy" id="456999"/>
    <lineage>
        <taxon>Eukaryota</taxon>
        <taxon>Fungi</taxon>
        <taxon>Dikarya</taxon>
        <taxon>Basidiomycota</taxon>
        <taxon>Agaricomycotina</taxon>
        <taxon>Agaricomycetes</taxon>
        <taxon>Cantharellales</taxon>
        <taxon>Ceratobasidiaceae</taxon>
        <taxon>Rhizoctonia</taxon>
    </lineage>
</organism>
<dbReference type="SUPFAM" id="SSF52047">
    <property type="entry name" value="RNI-like"/>
    <property type="match status" value="1"/>
</dbReference>
<dbReference type="InterPro" id="IPR032675">
    <property type="entry name" value="LRR_dom_sf"/>
</dbReference>
<keyword evidence="1" id="KW-0732">Signal</keyword>
<name>A0A8H3HUL6_9AGAM</name>
<evidence type="ECO:0008006" key="4">
    <source>
        <dbReference type="Google" id="ProtNLM"/>
    </source>
</evidence>
<feature type="signal peptide" evidence="1">
    <location>
        <begin position="1"/>
        <end position="32"/>
    </location>
</feature>
<dbReference type="Gene3D" id="3.80.10.10">
    <property type="entry name" value="Ribonuclease Inhibitor"/>
    <property type="match status" value="1"/>
</dbReference>
<feature type="non-terminal residue" evidence="2">
    <location>
        <position position="1"/>
    </location>
</feature>
<reference evidence="2" key="1">
    <citation type="submission" date="2021-01" db="EMBL/GenBank/DDBJ databases">
        <authorList>
            <person name="Kaushik A."/>
        </authorList>
    </citation>
    <scope>NUCLEOTIDE SEQUENCE</scope>
    <source>
        <strain evidence="2">AG5</strain>
    </source>
</reference>
<accession>A0A8H3HUL6</accession>
<gene>
    <name evidence="2" type="ORF">RDB_LOCUS64622</name>
</gene>
<dbReference type="Proteomes" id="UP000663827">
    <property type="component" value="Unassembled WGS sequence"/>
</dbReference>
<dbReference type="AlphaFoldDB" id="A0A8H3HUL6"/>
<comment type="caution">
    <text evidence="2">The sequence shown here is derived from an EMBL/GenBank/DDBJ whole genome shotgun (WGS) entry which is preliminary data.</text>
</comment>